<accession>A0A3L7AUQ9</accession>
<dbReference type="AlphaFoldDB" id="A0A3L7AUQ9"/>
<comment type="caution">
    <text evidence="2">The sequence shown here is derived from an EMBL/GenBank/DDBJ whole genome shotgun (WGS) entry which is preliminary data.</text>
</comment>
<dbReference type="Proteomes" id="UP000269438">
    <property type="component" value="Unassembled WGS sequence"/>
</dbReference>
<dbReference type="PROSITE" id="PS51819">
    <property type="entry name" value="VOC"/>
    <property type="match status" value="1"/>
</dbReference>
<name>A0A3L7AUQ9_9MICO</name>
<dbReference type="RefSeq" id="WP_121688355.1">
    <property type="nucleotide sequence ID" value="NZ_RCUY01000005.1"/>
</dbReference>
<dbReference type="OrthoDB" id="2613830at2"/>
<gene>
    <name evidence="2" type="ORF">D9V34_08350</name>
</gene>
<reference evidence="2 3" key="1">
    <citation type="submission" date="2018-10" db="EMBL/GenBank/DDBJ databases">
        <authorList>
            <person name="Li J."/>
        </authorList>
    </citation>
    <scope>NUCLEOTIDE SEQUENCE [LARGE SCALE GENOMIC DNA]</scope>
    <source>
        <strain evidence="2 3">JCM 11654</strain>
    </source>
</reference>
<dbReference type="InterPro" id="IPR037523">
    <property type="entry name" value="VOC_core"/>
</dbReference>
<dbReference type="SUPFAM" id="SSF54593">
    <property type="entry name" value="Glyoxalase/Bleomycin resistance protein/Dihydroxybiphenyl dioxygenase"/>
    <property type="match status" value="1"/>
</dbReference>
<dbReference type="EMBL" id="RCUY01000005">
    <property type="protein sequence ID" value="RLP83228.1"/>
    <property type="molecule type" value="Genomic_DNA"/>
</dbReference>
<dbReference type="Pfam" id="PF13669">
    <property type="entry name" value="Glyoxalase_4"/>
    <property type="match status" value="1"/>
</dbReference>
<evidence type="ECO:0000313" key="2">
    <source>
        <dbReference type="EMBL" id="RLP83228.1"/>
    </source>
</evidence>
<dbReference type="InterPro" id="IPR029068">
    <property type="entry name" value="Glyas_Bleomycin-R_OHBP_Dase"/>
</dbReference>
<organism evidence="2 3">
    <name type="scientific">Mycetocola lacteus</name>
    <dbReference type="NCBI Taxonomy" id="76637"/>
    <lineage>
        <taxon>Bacteria</taxon>
        <taxon>Bacillati</taxon>
        <taxon>Actinomycetota</taxon>
        <taxon>Actinomycetes</taxon>
        <taxon>Micrococcales</taxon>
        <taxon>Microbacteriaceae</taxon>
        <taxon>Mycetocola</taxon>
    </lineage>
</organism>
<feature type="domain" description="VOC" evidence="1">
    <location>
        <begin position="7"/>
        <end position="144"/>
    </location>
</feature>
<dbReference type="Gene3D" id="3.10.180.10">
    <property type="entry name" value="2,3-Dihydroxybiphenyl 1,2-Dioxygenase, domain 1"/>
    <property type="match status" value="1"/>
</dbReference>
<keyword evidence="3" id="KW-1185">Reference proteome</keyword>
<sequence>MTKTPRLIDHIGILVENLEESIVAWEKATGYTFGPIGRYRTERWRDHSDATPHPHDARIAFSAEGPPFIELMEFHGEGTHSAKEGEGFHHFGFLDYPEVESKMAELAEAGIGHDGESLDEGGRPILWFTEKRDLNGIRLEFVAATPQPVVADDGSELAESLVTLPAGWTDQD</sequence>
<proteinExistence type="predicted"/>
<evidence type="ECO:0000259" key="1">
    <source>
        <dbReference type="PROSITE" id="PS51819"/>
    </source>
</evidence>
<evidence type="ECO:0000313" key="3">
    <source>
        <dbReference type="Proteomes" id="UP000269438"/>
    </source>
</evidence>
<protein>
    <recommendedName>
        <fullName evidence="1">VOC domain-containing protein</fullName>
    </recommendedName>
</protein>